<comment type="caution">
    <text evidence="2">The sequence shown here is derived from an EMBL/GenBank/DDBJ whole genome shotgun (WGS) entry which is preliminary data.</text>
</comment>
<dbReference type="OrthoDB" id="2441065at2759"/>
<gene>
    <name evidence="2" type="ORF">BGZ97_007839</name>
</gene>
<dbReference type="EMBL" id="JAAAIN010003511">
    <property type="protein sequence ID" value="KAG0285361.1"/>
    <property type="molecule type" value="Genomic_DNA"/>
</dbReference>
<feature type="compositionally biased region" description="Polar residues" evidence="1">
    <location>
        <begin position="132"/>
        <end position="142"/>
    </location>
</feature>
<sequence>MVYPTYRAKDVNIPKLDNVSGFFDRNPPANWTPRKFAHDHETLSLDDFTNDLKIIKEMGRNPYNAYAGECYRWMRENKDNVHVTEAKSILEAKLTRWSRYRKDIQTRDTFESRDLDQAQTALSPDLVKSAYNAESTKSNQKLSRPKRSSAEVVLEPESASAPDQERPTKKVAFRDDVFSSEGGSDYVDSNPSSTRSSLNSIDFKYIDHLVGPGTTSSRLKTSSRLIVRETNVSEVAMNARRNILKKQSEIADVSDLLTINFIFDAEFLRKHLPATISVSLLNVIVPKPTASEMNEDTYTQSLVKCIIFGIVEDLDIVDHWGRDPLPTPHGFEELYFPDYFAEFDGLPLFVVEIKKPGAVNDNLEGDKRKVPCMMKLVLDTLLNVGVSAPSVLGLQIRGVFELPKNNLQLGLLGPAISPLKFAR</sequence>
<dbReference type="Proteomes" id="UP000823405">
    <property type="component" value="Unassembled WGS sequence"/>
</dbReference>
<dbReference type="AlphaFoldDB" id="A0A9P6QRR3"/>
<proteinExistence type="predicted"/>
<evidence type="ECO:0000313" key="3">
    <source>
        <dbReference type="Proteomes" id="UP000823405"/>
    </source>
</evidence>
<protein>
    <submittedName>
        <fullName evidence="2">Uncharacterized protein</fullName>
    </submittedName>
</protein>
<feature type="non-terminal residue" evidence="2">
    <location>
        <position position="423"/>
    </location>
</feature>
<accession>A0A9P6QRR3</accession>
<reference evidence="2" key="1">
    <citation type="journal article" date="2020" name="Fungal Divers.">
        <title>Resolving the Mortierellaceae phylogeny through synthesis of multi-gene phylogenetics and phylogenomics.</title>
        <authorList>
            <person name="Vandepol N."/>
            <person name="Liber J."/>
            <person name="Desiro A."/>
            <person name="Na H."/>
            <person name="Kennedy M."/>
            <person name="Barry K."/>
            <person name="Grigoriev I.V."/>
            <person name="Miller A.N."/>
            <person name="O'Donnell K."/>
            <person name="Stajich J.E."/>
            <person name="Bonito G."/>
        </authorList>
    </citation>
    <scope>NUCLEOTIDE SEQUENCE</scope>
    <source>
        <strain evidence="2">NVP60</strain>
    </source>
</reference>
<evidence type="ECO:0000313" key="2">
    <source>
        <dbReference type="EMBL" id="KAG0285361.1"/>
    </source>
</evidence>
<keyword evidence="3" id="KW-1185">Reference proteome</keyword>
<organism evidence="2 3">
    <name type="scientific">Linnemannia gamsii</name>
    <dbReference type="NCBI Taxonomy" id="64522"/>
    <lineage>
        <taxon>Eukaryota</taxon>
        <taxon>Fungi</taxon>
        <taxon>Fungi incertae sedis</taxon>
        <taxon>Mucoromycota</taxon>
        <taxon>Mortierellomycotina</taxon>
        <taxon>Mortierellomycetes</taxon>
        <taxon>Mortierellales</taxon>
        <taxon>Mortierellaceae</taxon>
        <taxon>Linnemannia</taxon>
    </lineage>
</organism>
<evidence type="ECO:0000256" key="1">
    <source>
        <dbReference type="SAM" id="MobiDB-lite"/>
    </source>
</evidence>
<feature type="region of interest" description="Disordered" evidence="1">
    <location>
        <begin position="126"/>
        <end position="171"/>
    </location>
</feature>
<name>A0A9P6QRR3_9FUNG</name>